<reference evidence="1" key="1">
    <citation type="submission" date="2023-07" db="EMBL/GenBank/DDBJ databases">
        <title>Two novel species in the genus Flavivirga.</title>
        <authorList>
            <person name="Kwon K."/>
        </authorList>
    </citation>
    <scope>NUCLEOTIDE SEQUENCE</scope>
    <source>
        <strain evidence="1">KACC 14158</strain>
    </source>
</reference>
<protein>
    <submittedName>
        <fullName evidence="1">Uncharacterized protein</fullName>
    </submittedName>
</protein>
<accession>A0ABT8WVB6</accession>
<sequence length="147" mass="17022">MDLDYKNVKNIETLVAFLKNKPVNGYTWRVEEKIPEIYNKKELGADDLKAKNNIYNIIQEAYLYDGEHSIHILNSDGNNLVFVNKESDFDEVGSRVKYPSHLKTGEYEIHFKQAYKLKPNNISGASYETYQAVVKLFVGLELKELKD</sequence>
<keyword evidence="2" id="KW-1185">Reference proteome</keyword>
<comment type="caution">
    <text evidence="1">The sequence shown here is derived from an EMBL/GenBank/DDBJ whole genome shotgun (WGS) entry which is preliminary data.</text>
</comment>
<name>A0ABT8WVB6_9FLAO</name>
<dbReference type="Proteomes" id="UP001176806">
    <property type="component" value="Unassembled WGS sequence"/>
</dbReference>
<organism evidence="1 2">
    <name type="scientific">Flavivirga jejuensis</name>
    <dbReference type="NCBI Taxonomy" id="870487"/>
    <lineage>
        <taxon>Bacteria</taxon>
        <taxon>Pseudomonadati</taxon>
        <taxon>Bacteroidota</taxon>
        <taxon>Flavobacteriia</taxon>
        <taxon>Flavobacteriales</taxon>
        <taxon>Flavobacteriaceae</taxon>
        <taxon>Flavivirga</taxon>
    </lineage>
</organism>
<gene>
    <name evidence="1" type="ORF">Q4Q40_22315</name>
</gene>
<evidence type="ECO:0000313" key="2">
    <source>
        <dbReference type="Proteomes" id="UP001176806"/>
    </source>
</evidence>
<dbReference type="EMBL" id="JAUOEL010000010">
    <property type="protein sequence ID" value="MDO5976944.1"/>
    <property type="molecule type" value="Genomic_DNA"/>
</dbReference>
<dbReference type="RefSeq" id="WP_303304279.1">
    <property type="nucleotide sequence ID" value="NZ_BAABDA010000060.1"/>
</dbReference>
<evidence type="ECO:0000313" key="1">
    <source>
        <dbReference type="EMBL" id="MDO5976944.1"/>
    </source>
</evidence>
<proteinExistence type="predicted"/>